<comment type="caution">
    <text evidence="2">The sequence shown here is derived from an EMBL/GenBank/DDBJ whole genome shotgun (WGS) entry which is preliminary data.</text>
</comment>
<evidence type="ECO:0000313" key="3">
    <source>
        <dbReference type="Proteomes" id="UP000018888"/>
    </source>
</evidence>
<accession>A0A2P4Q546</accession>
<keyword evidence="3" id="KW-1185">Reference proteome</keyword>
<evidence type="ECO:0000313" key="2">
    <source>
        <dbReference type="EMBL" id="POG72722.1"/>
    </source>
</evidence>
<dbReference type="EMBL" id="AUPC02000092">
    <property type="protein sequence ID" value="POG72722.1"/>
    <property type="molecule type" value="Genomic_DNA"/>
</dbReference>
<proteinExistence type="predicted"/>
<name>A0A2P4Q546_RHIID</name>
<sequence>MSKLKSLSVCDCPELTELTELKVDSLIELKCSNTSIKKLSFKFCPNIMKLDCLIRRRSYIYRVIMWRFDCIHAFG</sequence>
<organism evidence="2 3">
    <name type="scientific">Rhizophagus irregularis (strain DAOM 181602 / DAOM 197198 / MUCL 43194)</name>
    <name type="common">Arbuscular mycorrhizal fungus</name>
    <name type="synonym">Glomus intraradices</name>
    <dbReference type="NCBI Taxonomy" id="747089"/>
    <lineage>
        <taxon>Eukaryota</taxon>
        <taxon>Fungi</taxon>
        <taxon>Fungi incertae sedis</taxon>
        <taxon>Mucoromycota</taxon>
        <taxon>Glomeromycotina</taxon>
        <taxon>Glomeromycetes</taxon>
        <taxon>Glomerales</taxon>
        <taxon>Glomeraceae</taxon>
        <taxon>Rhizophagus</taxon>
    </lineage>
</organism>
<evidence type="ECO:0000313" key="1">
    <source>
        <dbReference type="EMBL" id="POG72719.1"/>
    </source>
</evidence>
<dbReference type="AlphaFoldDB" id="A0A2P4Q546"/>
<gene>
    <name evidence="1" type="ORF">GLOIN_2v1592956</name>
    <name evidence="2" type="ORF">GLOIN_2v1592996</name>
</gene>
<dbReference type="Proteomes" id="UP000018888">
    <property type="component" value="Unassembled WGS sequence"/>
</dbReference>
<protein>
    <submittedName>
        <fullName evidence="2">Uncharacterized protein</fullName>
    </submittedName>
</protein>
<reference evidence="2 3" key="2">
    <citation type="journal article" date="2018" name="New Phytol.">
        <title>High intraspecific genome diversity in the model arbuscular mycorrhizal symbiont Rhizophagus irregularis.</title>
        <authorList>
            <person name="Chen E.C.H."/>
            <person name="Morin E."/>
            <person name="Beaudet D."/>
            <person name="Noel J."/>
            <person name="Yildirir G."/>
            <person name="Ndikumana S."/>
            <person name="Charron P."/>
            <person name="St-Onge C."/>
            <person name="Giorgi J."/>
            <person name="Kruger M."/>
            <person name="Marton T."/>
            <person name="Ropars J."/>
            <person name="Grigoriev I.V."/>
            <person name="Hainaut M."/>
            <person name="Henrissat B."/>
            <person name="Roux C."/>
            <person name="Martin F."/>
            <person name="Corradi N."/>
        </authorList>
    </citation>
    <scope>NUCLEOTIDE SEQUENCE [LARGE SCALE GENOMIC DNA]</scope>
    <source>
        <strain evidence="3">DAOM 181602 / DAOM 197198 / MUCL 43194</strain>
        <strain evidence="2">DAOM 197198</strain>
    </source>
</reference>
<dbReference type="EMBL" id="AUPC02000092">
    <property type="protein sequence ID" value="POG72719.1"/>
    <property type="molecule type" value="Genomic_DNA"/>
</dbReference>
<reference evidence="2 3" key="1">
    <citation type="journal article" date="2013" name="Proc. Natl. Acad. Sci. U.S.A.">
        <title>Genome of an arbuscular mycorrhizal fungus provides insight into the oldest plant symbiosis.</title>
        <authorList>
            <person name="Tisserant E."/>
            <person name="Malbreil M."/>
            <person name="Kuo A."/>
            <person name="Kohler A."/>
            <person name="Symeonidi A."/>
            <person name="Balestrini R."/>
            <person name="Charron P."/>
            <person name="Duensing N."/>
            <person name="Frei Dit Frey N."/>
            <person name="Gianinazzi-Pearson V."/>
            <person name="Gilbert L.B."/>
            <person name="Handa Y."/>
            <person name="Herr J.R."/>
            <person name="Hijri M."/>
            <person name="Koul R."/>
            <person name="Kawaguchi M."/>
            <person name="Krajinski F."/>
            <person name="Lammers P.J."/>
            <person name="Masclaux F.G."/>
            <person name="Murat C."/>
            <person name="Morin E."/>
            <person name="Ndikumana S."/>
            <person name="Pagni M."/>
            <person name="Petitpierre D."/>
            <person name="Requena N."/>
            <person name="Rosikiewicz P."/>
            <person name="Riley R."/>
            <person name="Saito K."/>
            <person name="San Clemente H."/>
            <person name="Shapiro H."/>
            <person name="van Tuinen D."/>
            <person name="Becard G."/>
            <person name="Bonfante P."/>
            <person name="Paszkowski U."/>
            <person name="Shachar-Hill Y.Y."/>
            <person name="Tuskan G.A."/>
            <person name="Young P.W."/>
            <person name="Sanders I.R."/>
            <person name="Henrissat B."/>
            <person name="Rensing S.A."/>
            <person name="Grigoriev I.V."/>
            <person name="Corradi N."/>
            <person name="Roux C."/>
            <person name="Martin F."/>
        </authorList>
    </citation>
    <scope>NUCLEOTIDE SEQUENCE [LARGE SCALE GENOMIC DNA]</scope>
    <source>
        <strain evidence="3">DAOM 181602 / DAOM 197198 / MUCL 43194</strain>
        <strain evidence="2">DAOM 197198</strain>
    </source>
</reference>
<feature type="non-terminal residue" evidence="2">
    <location>
        <position position="75"/>
    </location>
</feature>